<protein>
    <submittedName>
        <fullName evidence="2">Uncharacterized protein</fullName>
    </submittedName>
</protein>
<gene>
    <name evidence="2" type="ORF">V757_10700</name>
</gene>
<evidence type="ECO:0000313" key="3">
    <source>
        <dbReference type="Proteomes" id="UP000018766"/>
    </source>
</evidence>
<dbReference type="AlphaFoldDB" id="V8FVG3"/>
<reference evidence="2 3" key="1">
    <citation type="submission" date="2013-11" db="EMBL/GenBank/DDBJ databases">
        <title>Genomic analysis of Pelistega sp. HM-7.</title>
        <authorList>
            <person name="Kumbhare S.V."/>
            <person name="Shetty S.A."/>
            <person name="Sharma O."/>
            <person name="Dhotre D.P."/>
        </authorList>
    </citation>
    <scope>NUCLEOTIDE SEQUENCE [LARGE SCALE GENOMIC DNA]</scope>
    <source>
        <strain evidence="2 3">HM-7</strain>
    </source>
</reference>
<keyword evidence="3" id="KW-1185">Reference proteome</keyword>
<organism evidence="2 3">
    <name type="scientific">Pelistega indica</name>
    <dbReference type="NCBI Taxonomy" id="1414851"/>
    <lineage>
        <taxon>Bacteria</taxon>
        <taxon>Pseudomonadati</taxon>
        <taxon>Pseudomonadota</taxon>
        <taxon>Betaproteobacteria</taxon>
        <taxon>Burkholderiales</taxon>
        <taxon>Alcaligenaceae</taxon>
        <taxon>Pelistega</taxon>
    </lineage>
</organism>
<comment type="caution">
    <text evidence="2">The sequence shown here is derived from an EMBL/GenBank/DDBJ whole genome shotgun (WGS) entry which is preliminary data.</text>
</comment>
<dbReference type="Proteomes" id="UP000018766">
    <property type="component" value="Unassembled WGS sequence"/>
</dbReference>
<accession>V8FVG3</accession>
<dbReference type="Pfam" id="PF14334">
    <property type="entry name" value="DUF4390"/>
    <property type="match status" value="1"/>
</dbReference>
<keyword evidence="1" id="KW-0812">Transmembrane</keyword>
<sequence>MHYSRKNNNFLTRNSYRYDVLTSLSAFQKAFIVLLLMLSFSWMTVANANNESQARFKEIQIQSVNPQSIALKLDMELLLSSELQVALNKGMPLFFTLDFKVYKPNAYWFDTLKLEASQTSELWYNMLLREWKVKQDQHEYKAFSFDEALRYITHIDNWTIATTEQMPTQQDYIGKIRLRLDTSLLARPFQITAIHNSSSAWSFSTSWKKFDFLLSDKKFN</sequence>
<dbReference type="EMBL" id="AYSV01000113">
    <property type="protein sequence ID" value="ETD67866.1"/>
    <property type="molecule type" value="Genomic_DNA"/>
</dbReference>
<evidence type="ECO:0000256" key="1">
    <source>
        <dbReference type="SAM" id="Phobius"/>
    </source>
</evidence>
<keyword evidence="1" id="KW-0472">Membrane</keyword>
<dbReference type="RefSeq" id="WP_023952582.1">
    <property type="nucleotide sequence ID" value="NZ_AYSV01000113.1"/>
</dbReference>
<feature type="transmembrane region" description="Helical" evidence="1">
    <location>
        <begin position="20"/>
        <end position="43"/>
    </location>
</feature>
<proteinExistence type="predicted"/>
<evidence type="ECO:0000313" key="2">
    <source>
        <dbReference type="EMBL" id="ETD67866.1"/>
    </source>
</evidence>
<name>V8FVG3_9BURK</name>
<keyword evidence="1" id="KW-1133">Transmembrane helix</keyword>
<dbReference type="InterPro" id="IPR025500">
    <property type="entry name" value="DUF4390"/>
</dbReference>